<evidence type="ECO:0000313" key="3">
    <source>
        <dbReference type="Proteomes" id="UP000324632"/>
    </source>
</evidence>
<accession>A0A5A9P1V9</accession>
<feature type="compositionally biased region" description="Polar residues" evidence="1">
    <location>
        <begin position="63"/>
        <end position="80"/>
    </location>
</feature>
<protein>
    <submittedName>
        <fullName evidence="2">Uncharacterized protein</fullName>
    </submittedName>
</protein>
<dbReference type="AlphaFoldDB" id="A0A5A9P1V9"/>
<evidence type="ECO:0000313" key="2">
    <source>
        <dbReference type="EMBL" id="KAA0714667.1"/>
    </source>
</evidence>
<proteinExistence type="predicted"/>
<sequence length="101" mass="10870">MLFSWQKSGVVCPDVPWWGGSSLLSFEGGNCSSPTAPLLMEASSQIGHQLYPRESLYISPASVGSSFQQTGSSDMSHTQTNPPPFAPLYNLLPNKTSNFST</sequence>
<name>A0A5A9P1V9_9TELE</name>
<dbReference type="EMBL" id="SOYY01000011">
    <property type="protein sequence ID" value="KAA0714667.1"/>
    <property type="molecule type" value="Genomic_DNA"/>
</dbReference>
<feature type="region of interest" description="Disordered" evidence="1">
    <location>
        <begin position="63"/>
        <end position="101"/>
    </location>
</feature>
<keyword evidence="3" id="KW-1185">Reference proteome</keyword>
<evidence type="ECO:0000256" key="1">
    <source>
        <dbReference type="SAM" id="MobiDB-lite"/>
    </source>
</evidence>
<organism evidence="2 3">
    <name type="scientific">Triplophysa tibetana</name>
    <dbReference type="NCBI Taxonomy" id="1572043"/>
    <lineage>
        <taxon>Eukaryota</taxon>
        <taxon>Metazoa</taxon>
        <taxon>Chordata</taxon>
        <taxon>Craniata</taxon>
        <taxon>Vertebrata</taxon>
        <taxon>Euteleostomi</taxon>
        <taxon>Actinopterygii</taxon>
        <taxon>Neopterygii</taxon>
        <taxon>Teleostei</taxon>
        <taxon>Ostariophysi</taxon>
        <taxon>Cypriniformes</taxon>
        <taxon>Nemacheilidae</taxon>
        <taxon>Triplophysa</taxon>
    </lineage>
</organism>
<dbReference type="Proteomes" id="UP000324632">
    <property type="component" value="Chromosome 11"/>
</dbReference>
<reference evidence="2 3" key="1">
    <citation type="journal article" date="2019" name="Mol. Ecol. Resour.">
        <title>Chromosome-level genome assembly of Triplophysa tibetana, a fish adapted to the harsh high-altitude environment of the Tibetan Plateau.</title>
        <authorList>
            <person name="Yang X."/>
            <person name="Liu H."/>
            <person name="Ma Z."/>
            <person name="Zou Y."/>
            <person name="Zou M."/>
            <person name="Mao Y."/>
            <person name="Li X."/>
            <person name="Wang H."/>
            <person name="Chen T."/>
            <person name="Wang W."/>
            <person name="Yang R."/>
        </authorList>
    </citation>
    <scope>NUCLEOTIDE SEQUENCE [LARGE SCALE GENOMIC DNA]</scope>
    <source>
        <strain evidence="2">TTIB1903HZAU</strain>
        <tissue evidence="2">Muscle</tissue>
    </source>
</reference>
<comment type="caution">
    <text evidence="2">The sequence shown here is derived from an EMBL/GenBank/DDBJ whole genome shotgun (WGS) entry which is preliminary data.</text>
</comment>
<gene>
    <name evidence="2" type="ORF">E1301_Tti006493</name>
</gene>